<dbReference type="RefSeq" id="WP_189333186.1">
    <property type="nucleotide sequence ID" value="NZ_AP023356.1"/>
</dbReference>
<feature type="transmembrane region" description="Helical" evidence="1">
    <location>
        <begin position="116"/>
        <end position="138"/>
    </location>
</feature>
<proteinExistence type="predicted"/>
<protein>
    <recommendedName>
        <fullName evidence="4">DUF2637 domain-containing protein</fullName>
    </recommendedName>
</protein>
<reference evidence="2 3" key="1">
    <citation type="submission" date="2020-08" db="EMBL/GenBank/DDBJ databases">
        <title>Whole genome shotgun sequence of Actinoplanes ianthinogenes NBRC 13996.</title>
        <authorList>
            <person name="Komaki H."/>
            <person name="Tamura T."/>
        </authorList>
    </citation>
    <scope>NUCLEOTIDE SEQUENCE [LARGE SCALE GENOMIC DNA]</scope>
    <source>
        <strain evidence="2 3">NBRC 13996</strain>
    </source>
</reference>
<dbReference type="Proteomes" id="UP000676967">
    <property type="component" value="Chromosome"/>
</dbReference>
<evidence type="ECO:0000313" key="2">
    <source>
        <dbReference type="EMBL" id="BCJ41708.1"/>
    </source>
</evidence>
<evidence type="ECO:0008006" key="4">
    <source>
        <dbReference type="Google" id="ProtNLM"/>
    </source>
</evidence>
<organism evidence="2 3">
    <name type="scientific">Actinoplanes ianthinogenes</name>
    <dbReference type="NCBI Taxonomy" id="122358"/>
    <lineage>
        <taxon>Bacteria</taxon>
        <taxon>Bacillati</taxon>
        <taxon>Actinomycetota</taxon>
        <taxon>Actinomycetes</taxon>
        <taxon>Micromonosporales</taxon>
        <taxon>Micromonosporaceae</taxon>
        <taxon>Actinoplanes</taxon>
    </lineage>
</organism>
<keyword evidence="1" id="KW-0812">Transmembrane</keyword>
<name>A0ABM7LR14_9ACTN</name>
<feature type="transmembrane region" description="Helical" evidence="1">
    <location>
        <begin position="12"/>
        <end position="30"/>
    </location>
</feature>
<keyword evidence="1" id="KW-0472">Membrane</keyword>
<evidence type="ECO:0000256" key="1">
    <source>
        <dbReference type="SAM" id="Phobius"/>
    </source>
</evidence>
<feature type="transmembrane region" description="Helical" evidence="1">
    <location>
        <begin position="50"/>
        <end position="70"/>
    </location>
</feature>
<keyword evidence="3" id="KW-1185">Reference proteome</keyword>
<evidence type="ECO:0000313" key="3">
    <source>
        <dbReference type="Proteomes" id="UP000676967"/>
    </source>
</evidence>
<keyword evidence="1" id="KW-1133">Transmembrane helix</keyword>
<accession>A0ABM7LR14</accession>
<feature type="transmembrane region" description="Helical" evidence="1">
    <location>
        <begin position="82"/>
        <end position="104"/>
    </location>
</feature>
<dbReference type="EMBL" id="AP023356">
    <property type="protein sequence ID" value="BCJ41708.1"/>
    <property type="molecule type" value="Genomic_DNA"/>
</dbReference>
<gene>
    <name evidence="2" type="ORF">Aiant_23650</name>
</gene>
<sequence>MKFRSRRSTKPGRGAAYVGTALGAVVSIAANIAHTFIPPEGAPADWTPKVGAVLISIFWPVALAVVVEVFARVPWPRTWWAWLVRVLGLAPVAAVAAVVSYRHLSGLLSYYGEDPIAVRFGPIAVDGLMLISTVAIIVTGQVAATRIPESVSPAVPAALPTFTPRPTPVVVPAGARTLPLVALSNSQANPEAKGKPLAGPDEVEPAEEFSEGELIILPPPPNGRPAAETRRLYDKLAAQAEARGEKLTQTKAAELLKISRWTLRSALEATEAIEA</sequence>